<dbReference type="Proteomes" id="UP000736787">
    <property type="component" value="Unassembled WGS sequence"/>
</dbReference>
<evidence type="ECO:0000313" key="7">
    <source>
        <dbReference type="Proteomes" id="UP000774804"/>
    </source>
</evidence>
<dbReference type="EMBL" id="RCMG01000143">
    <property type="protein sequence ID" value="KAG2861848.1"/>
    <property type="molecule type" value="Genomic_DNA"/>
</dbReference>
<name>A0A8T1ASQ2_9STRA</name>
<proteinExistence type="predicted"/>
<gene>
    <name evidence="2" type="ORF">PC113_g6842</name>
    <name evidence="3" type="ORF">PC115_g20865</name>
    <name evidence="4" type="ORF">PC117_g9897</name>
    <name evidence="5" type="ORF">PC118_g19495</name>
    <name evidence="6" type="ORF">PC129_g16939</name>
</gene>
<dbReference type="AlphaFoldDB" id="A0A8T1ASQ2"/>
<evidence type="ECO:0000313" key="3">
    <source>
        <dbReference type="EMBL" id="KAG2885865.1"/>
    </source>
</evidence>
<dbReference type="Proteomes" id="UP000735874">
    <property type="component" value="Unassembled WGS sequence"/>
</dbReference>
<dbReference type="Proteomes" id="UP000760860">
    <property type="component" value="Unassembled WGS sequence"/>
</dbReference>
<dbReference type="EMBL" id="RCMV01000877">
    <property type="protein sequence ID" value="KAG3212105.1"/>
    <property type="molecule type" value="Genomic_DNA"/>
</dbReference>
<dbReference type="Proteomes" id="UP000774804">
    <property type="component" value="Unassembled WGS sequence"/>
</dbReference>
<evidence type="ECO:0000313" key="5">
    <source>
        <dbReference type="EMBL" id="KAG2965861.1"/>
    </source>
</evidence>
<dbReference type="EMBL" id="RCMK01000233">
    <property type="protein sequence ID" value="KAG2942238.1"/>
    <property type="molecule type" value="Genomic_DNA"/>
</dbReference>
<dbReference type="EMBL" id="RCMI01001384">
    <property type="protein sequence ID" value="KAG2885865.1"/>
    <property type="molecule type" value="Genomic_DNA"/>
</dbReference>
<evidence type="ECO:0000313" key="6">
    <source>
        <dbReference type="EMBL" id="KAG3212105.1"/>
    </source>
</evidence>
<protein>
    <submittedName>
        <fullName evidence="3">Uncharacterized protein</fullName>
    </submittedName>
</protein>
<organism evidence="3 7">
    <name type="scientific">Phytophthora cactorum</name>
    <dbReference type="NCBI Taxonomy" id="29920"/>
    <lineage>
        <taxon>Eukaryota</taxon>
        <taxon>Sar</taxon>
        <taxon>Stramenopiles</taxon>
        <taxon>Oomycota</taxon>
        <taxon>Peronosporomycetes</taxon>
        <taxon>Peronosporales</taxon>
        <taxon>Peronosporaceae</taxon>
        <taxon>Phytophthora</taxon>
    </lineage>
</organism>
<feature type="region of interest" description="Disordered" evidence="1">
    <location>
        <begin position="1"/>
        <end position="21"/>
    </location>
</feature>
<feature type="compositionally biased region" description="Basic and acidic residues" evidence="1">
    <location>
        <begin position="1"/>
        <end position="10"/>
    </location>
</feature>
<evidence type="ECO:0000313" key="2">
    <source>
        <dbReference type="EMBL" id="KAG2861848.1"/>
    </source>
</evidence>
<sequence>MARELADLRQRVSTPNPTKNKTDIVKLDVSAYGGEDDGRFHLNRRFCEVDIAVEARQLSTDLARTRFLLSKLMGEGKEVGARQTRWRRLLLPDHGDDEACPAGRQDRMSMLEYIQKVRHLKSCITTRPMDMTTQVHVFVSGMNAGYQRFYLTRKTPDTLEEAFATALREDYGVTAFQAFDISRSPAPEPEPVLMEIDVIQHYDGYRGATCTTR</sequence>
<dbReference type="Proteomes" id="UP000697107">
    <property type="component" value="Unassembled WGS sequence"/>
</dbReference>
<evidence type="ECO:0000256" key="1">
    <source>
        <dbReference type="SAM" id="MobiDB-lite"/>
    </source>
</evidence>
<dbReference type="VEuPathDB" id="FungiDB:PC110_g2250"/>
<reference evidence="3" key="1">
    <citation type="submission" date="2018-10" db="EMBL/GenBank/DDBJ databases">
        <title>Effector identification in a new, highly contiguous assembly of the strawberry crown rot pathogen Phytophthora cactorum.</title>
        <authorList>
            <person name="Armitage A.D."/>
            <person name="Nellist C.F."/>
            <person name="Bates H."/>
            <person name="Vickerstaff R.J."/>
            <person name="Harrison R.J."/>
        </authorList>
    </citation>
    <scope>NUCLEOTIDE SEQUENCE</scope>
    <source>
        <strain evidence="2">15-7</strain>
        <strain evidence="3">4032</strain>
        <strain evidence="4">4040</strain>
        <strain evidence="5">P415</strain>
        <strain evidence="6">P421</strain>
    </source>
</reference>
<accession>A0A8T1ASQ2</accession>
<dbReference type="EMBL" id="RCML01001067">
    <property type="protein sequence ID" value="KAG2965861.1"/>
    <property type="molecule type" value="Genomic_DNA"/>
</dbReference>
<comment type="caution">
    <text evidence="3">The sequence shown here is derived from an EMBL/GenBank/DDBJ whole genome shotgun (WGS) entry which is preliminary data.</text>
</comment>
<evidence type="ECO:0000313" key="4">
    <source>
        <dbReference type="EMBL" id="KAG2942238.1"/>
    </source>
</evidence>